<sequence length="63" mass="6971">MLTFVLPVAFISYYPSSFLLDNRTDGGFSPLLIYFTPLVALLLVSVTYFVWTKGINAYKGAGT</sequence>
<gene>
    <name evidence="2" type="ORF">EH198_05600</name>
</gene>
<evidence type="ECO:0000313" key="2">
    <source>
        <dbReference type="EMBL" id="RQW12833.1"/>
    </source>
</evidence>
<dbReference type="EMBL" id="RQPI01000002">
    <property type="protein sequence ID" value="RQW12833.1"/>
    <property type="molecule type" value="Genomic_DNA"/>
</dbReference>
<feature type="transmembrane region" description="Helical" evidence="1">
    <location>
        <begin position="31"/>
        <end position="51"/>
    </location>
</feature>
<keyword evidence="1" id="KW-0472">Membrane</keyword>
<dbReference type="AlphaFoldDB" id="A0A3N9P977"/>
<keyword evidence="3" id="KW-1185">Reference proteome</keyword>
<name>A0A3N9P977_9BACL</name>
<reference evidence="2 3" key="1">
    <citation type="submission" date="2018-11" db="EMBL/GenBank/DDBJ databases">
        <title>Genome sequence of strain 7197.</title>
        <authorList>
            <person name="Gao J."/>
            <person name="Sun J."/>
        </authorList>
    </citation>
    <scope>NUCLEOTIDE SEQUENCE [LARGE SCALE GENOMIC DNA]</scope>
    <source>
        <strain evidence="2 3">7197</strain>
    </source>
</reference>
<dbReference type="Proteomes" id="UP000282529">
    <property type="component" value="Unassembled WGS sequence"/>
</dbReference>
<dbReference type="OrthoDB" id="9788195at2"/>
<dbReference type="InterPro" id="IPR010390">
    <property type="entry name" value="ABC-2_transporter-like"/>
</dbReference>
<organism evidence="2 3">
    <name type="scientific">Paenibacillus rhizophilus</name>
    <dbReference type="NCBI Taxonomy" id="1850366"/>
    <lineage>
        <taxon>Bacteria</taxon>
        <taxon>Bacillati</taxon>
        <taxon>Bacillota</taxon>
        <taxon>Bacilli</taxon>
        <taxon>Bacillales</taxon>
        <taxon>Paenibacillaceae</taxon>
        <taxon>Paenibacillus</taxon>
    </lineage>
</organism>
<keyword evidence="1" id="KW-0812">Transmembrane</keyword>
<accession>A0A3N9P977</accession>
<keyword evidence="1" id="KW-1133">Transmembrane helix</keyword>
<dbReference type="Pfam" id="PF06182">
    <property type="entry name" value="ABC2_membrane_6"/>
    <property type="match status" value="1"/>
</dbReference>
<evidence type="ECO:0000313" key="3">
    <source>
        <dbReference type="Proteomes" id="UP000282529"/>
    </source>
</evidence>
<comment type="caution">
    <text evidence="2">The sequence shown here is derived from an EMBL/GenBank/DDBJ whole genome shotgun (WGS) entry which is preliminary data.</text>
</comment>
<protein>
    <recommendedName>
        <fullName evidence="4">ABC transporter permease</fullName>
    </recommendedName>
</protein>
<evidence type="ECO:0000256" key="1">
    <source>
        <dbReference type="SAM" id="Phobius"/>
    </source>
</evidence>
<proteinExistence type="predicted"/>
<evidence type="ECO:0008006" key="4">
    <source>
        <dbReference type="Google" id="ProtNLM"/>
    </source>
</evidence>